<organism evidence="9 10">
    <name type="scientific">Diaporthe australafricana</name>
    <dbReference type="NCBI Taxonomy" id="127596"/>
    <lineage>
        <taxon>Eukaryota</taxon>
        <taxon>Fungi</taxon>
        <taxon>Dikarya</taxon>
        <taxon>Ascomycota</taxon>
        <taxon>Pezizomycotina</taxon>
        <taxon>Sordariomycetes</taxon>
        <taxon>Sordariomycetidae</taxon>
        <taxon>Diaporthales</taxon>
        <taxon>Diaporthaceae</taxon>
        <taxon>Diaporthe</taxon>
    </lineage>
</organism>
<keyword evidence="10" id="KW-1185">Reference proteome</keyword>
<accession>A0ABR3W3C1</accession>
<evidence type="ECO:0000256" key="7">
    <source>
        <dbReference type="SAM" id="Phobius"/>
    </source>
</evidence>
<name>A0ABR3W3C1_9PEZI</name>
<evidence type="ECO:0000256" key="4">
    <source>
        <dbReference type="ARBA" id="ARBA00023136"/>
    </source>
</evidence>
<feature type="region of interest" description="Disordered" evidence="6">
    <location>
        <begin position="312"/>
        <end position="333"/>
    </location>
</feature>
<evidence type="ECO:0000259" key="8">
    <source>
        <dbReference type="Pfam" id="PF20684"/>
    </source>
</evidence>
<gene>
    <name evidence="9" type="ORF">Daus18300_012243</name>
</gene>
<dbReference type="EMBL" id="JAWRVE010000162">
    <property type="protein sequence ID" value="KAL1852348.1"/>
    <property type="molecule type" value="Genomic_DNA"/>
</dbReference>
<protein>
    <recommendedName>
        <fullName evidence="8">Rhodopsin domain-containing protein</fullName>
    </recommendedName>
</protein>
<sequence>MAETESEKASAGNEAMTTTIVGAVAIVLAVVSTGLRFYARFRQKAGLWWDDWLALAAVLAAVAAGVLVLAASLVDPDAAWLLSENDPGYAYTPANQLDLELAFVADVLYFTVVGAAKASLLLMYTRIFSVSAPFRVQVWVLGAAVAAFWAASTLATIFNCWPIYWSWLNSLSPADHCINYNIFWLVMGVVEEVLDICILVLPVRQVMKLQLSLQKKVGVASIFLLGGLVIITGIVKAVEGWNPHPGARSPHWDKTEIWSSVHASIGIMCASLPVCWPLIIRGTGLLRLSNFSRLKASDRMRSWWQTHRRGRASRSGFSGSRSKEEEEGKAPWSTEALPQAAAAAPQYYAGPPPAPDPHHIRVDTRIDVEYPPQPQYIWDTSRISGQQQYYGYAPQVGSGDAPQGQVYAVQGADGRLYWAQHNPI</sequence>
<comment type="subcellular location">
    <subcellularLocation>
        <location evidence="1">Membrane</location>
        <topology evidence="1">Multi-pass membrane protein</topology>
    </subcellularLocation>
</comment>
<comment type="similarity">
    <text evidence="5">Belongs to the SAT4 family.</text>
</comment>
<dbReference type="InterPro" id="IPR052337">
    <property type="entry name" value="SAT4-like"/>
</dbReference>
<keyword evidence="2 7" id="KW-0812">Transmembrane</keyword>
<comment type="caution">
    <text evidence="9">The sequence shown here is derived from an EMBL/GenBank/DDBJ whole genome shotgun (WGS) entry which is preliminary data.</text>
</comment>
<dbReference type="InterPro" id="IPR049326">
    <property type="entry name" value="Rhodopsin_dom_fungi"/>
</dbReference>
<feature type="transmembrane region" description="Helical" evidence="7">
    <location>
        <begin position="178"/>
        <end position="201"/>
    </location>
</feature>
<evidence type="ECO:0000256" key="2">
    <source>
        <dbReference type="ARBA" id="ARBA00022692"/>
    </source>
</evidence>
<dbReference type="Pfam" id="PF20684">
    <property type="entry name" value="Fung_rhodopsin"/>
    <property type="match status" value="1"/>
</dbReference>
<feature type="transmembrane region" description="Helical" evidence="7">
    <location>
        <begin position="101"/>
        <end position="124"/>
    </location>
</feature>
<evidence type="ECO:0000313" key="9">
    <source>
        <dbReference type="EMBL" id="KAL1852348.1"/>
    </source>
</evidence>
<feature type="transmembrane region" description="Helical" evidence="7">
    <location>
        <begin position="217"/>
        <end position="237"/>
    </location>
</feature>
<evidence type="ECO:0000256" key="3">
    <source>
        <dbReference type="ARBA" id="ARBA00022989"/>
    </source>
</evidence>
<evidence type="ECO:0000256" key="1">
    <source>
        <dbReference type="ARBA" id="ARBA00004141"/>
    </source>
</evidence>
<feature type="transmembrane region" description="Helical" evidence="7">
    <location>
        <begin position="51"/>
        <end position="74"/>
    </location>
</feature>
<evidence type="ECO:0000313" key="10">
    <source>
        <dbReference type="Proteomes" id="UP001583177"/>
    </source>
</evidence>
<keyword evidence="3 7" id="KW-1133">Transmembrane helix</keyword>
<proteinExistence type="inferred from homology"/>
<feature type="transmembrane region" description="Helical" evidence="7">
    <location>
        <begin position="257"/>
        <end position="279"/>
    </location>
</feature>
<evidence type="ECO:0000256" key="6">
    <source>
        <dbReference type="SAM" id="MobiDB-lite"/>
    </source>
</evidence>
<evidence type="ECO:0000256" key="5">
    <source>
        <dbReference type="ARBA" id="ARBA00038359"/>
    </source>
</evidence>
<feature type="domain" description="Rhodopsin" evidence="8">
    <location>
        <begin position="35"/>
        <end position="280"/>
    </location>
</feature>
<dbReference type="Proteomes" id="UP001583177">
    <property type="component" value="Unassembled WGS sequence"/>
</dbReference>
<reference evidence="9 10" key="1">
    <citation type="journal article" date="2024" name="IMA Fungus">
        <title>IMA Genome - F19 : A genome assembly and annotation guide to empower mycologists, including annotated draft genome sequences of Ceratocystis pirilliformis, Diaporthe australafricana, Fusarium ophioides, Paecilomyces lecythidis, and Sporothrix stenoceras.</title>
        <authorList>
            <person name="Aylward J."/>
            <person name="Wilson A.M."/>
            <person name="Visagie C.M."/>
            <person name="Spraker J."/>
            <person name="Barnes I."/>
            <person name="Buitendag C."/>
            <person name="Ceriani C."/>
            <person name="Del Mar Angel L."/>
            <person name="du Plessis D."/>
            <person name="Fuchs T."/>
            <person name="Gasser K."/>
            <person name="Kramer D."/>
            <person name="Li W."/>
            <person name="Munsamy K."/>
            <person name="Piso A."/>
            <person name="Price J.L."/>
            <person name="Sonnekus B."/>
            <person name="Thomas C."/>
            <person name="van der Nest A."/>
            <person name="van Dijk A."/>
            <person name="van Heerden A."/>
            <person name="van Vuuren N."/>
            <person name="Yilmaz N."/>
            <person name="Duong T.A."/>
            <person name="van der Merwe N.A."/>
            <person name="Wingfield M.J."/>
            <person name="Wingfield B.D."/>
        </authorList>
    </citation>
    <scope>NUCLEOTIDE SEQUENCE [LARGE SCALE GENOMIC DNA]</scope>
    <source>
        <strain evidence="9 10">CMW 18300</strain>
    </source>
</reference>
<feature type="transmembrane region" description="Helical" evidence="7">
    <location>
        <begin position="136"/>
        <end position="158"/>
    </location>
</feature>
<keyword evidence="4 7" id="KW-0472">Membrane</keyword>
<feature type="transmembrane region" description="Helical" evidence="7">
    <location>
        <begin position="20"/>
        <end position="39"/>
    </location>
</feature>
<dbReference type="PANTHER" id="PTHR33048:SF47">
    <property type="entry name" value="INTEGRAL MEMBRANE PROTEIN-RELATED"/>
    <property type="match status" value="1"/>
</dbReference>
<dbReference type="PANTHER" id="PTHR33048">
    <property type="entry name" value="PTH11-LIKE INTEGRAL MEMBRANE PROTEIN (AFU_ORTHOLOGUE AFUA_5G11245)"/>
    <property type="match status" value="1"/>
</dbReference>